<dbReference type="EMBL" id="CP036267">
    <property type="protein sequence ID" value="QDT35280.1"/>
    <property type="molecule type" value="Genomic_DNA"/>
</dbReference>
<keyword evidence="1" id="KW-0472">Membrane</keyword>
<keyword evidence="3" id="KW-1185">Reference proteome</keyword>
<keyword evidence="1" id="KW-1133">Transmembrane helix</keyword>
<dbReference type="RefSeq" id="WP_145204577.1">
    <property type="nucleotide sequence ID" value="NZ_CP036267.1"/>
</dbReference>
<keyword evidence="1" id="KW-0812">Transmembrane</keyword>
<dbReference type="AlphaFoldDB" id="A0A517QUG1"/>
<feature type="transmembrane region" description="Helical" evidence="1">
    <location>
        <begin position="12"/>
        <end position="32"/>
    </location>
</feature>
<organism evidence="2 3">
    <name type="scientific">Thalassoglobus polymorphus</name>
    <dbReference type="NCBI Taxonomy" id="2527994"/>
    <lineage>
        <taxon>Bacteria</taxon>
        <taxon>Pseudomonadati</taxon>
        <taxon>Planctomycetota</taxon>
        <taxon>Planctomycetia</taxon>
        <taxon>Planctomycetales</taxon>
        <taxon>Planctomycetaceae</taxon>
        <taxon>Thalassoglobus</taxon>
    </lineage>
</organism>
<name>A0A517QUG1_9PLAN</name>
<accession>A0A517QUG1</accession>
<reference evidence="2 3" key="1">
    <citation type="submission" date="2019-02" db="EMBL/GenBank/DDBJ databases">
        <title>Deep-cultivation of Planctomycetes and their phenomic and genomic characterization uncovers novel biology.</title>
        <authorList>
            <person name="Wiegand S."/>
            <person name="Jogler M."/>
            <person name="Boedeker C."/>
            <person name="Pinto D."/>
            <person name="Vollmers J."/>
            <person name="Rivas-Marin E."/>
            <person name="Kohn T."/>
            <person name="Peeters S.H."/>
            <person name="Heuer A."/>
            <person name="Rast P."/>
            <person name="Oberbeckmann S."/>
            <person name="Bunk B."/>
            <person name="Jeske O."/>
            <person name="Meyerdierks A."/>
            <person name="Storesund J.E."/>
            <person name="Kallscheuer N."/>
            <person name="Luecker S."/>
            <person name="Lage O.M."/>
            <person name="Pohl T."/>
            <person name="Merkel B.J."/>
            <person name="Hornburger P."/>
            <person name="Mueller R.-W."/>
            <person name="Bruemmer F."/>
            <person name="Labrenz M."/>
            <person name="Spormann A.M."/>
            <person name="Op den Camp H."/>
            <person name="Overmann J."/>
            <person name="Amann R."/>
            <person name="Jetten M.S.M."/>
            <person name="Mascher T."/>
            <person name="Medema M.H."/>
            <person name="Devos D.P."/>
            <person name="Kaster A.-K."/>
            <person name="Ovreas L."/>
            <person name="Rohde M."/>
            <person name="Galperin M.Y."/>
            <person name="Jogler C."/>
        </authorList>
    </citation>
    <scope>NUCLEOTIDE SEQUENCE [LARGE SCALE GENOMIC DNA]</scope>
    <source>
        <strain evidence="2 3">Mal48</strain>
    </source>
</reference>
<protein>
    <submittedName>
        <fullName evidence="2">Uncharacterized protein</fullName>
    </submittedName>
</protein>
<evidence type="ECO:0000313" key="3">
    <source>
        <dbReference type="Proteomes" id="UP000315724"/>
    </source>
</evidence>
<gene>
    <name evidence="2" type="ORF">Mal48_45560</name>
</gene>
<evidence type="ECO:0000313" key="2">
    <source>
        <dbReference type="EMBL" id="QDT35280.1"/>
    </source>
</evidence>
<evidence type="ECO:0000256" key="1">
    <source>
        <dbReference type="SAM" id="Phobius"/>
    </source>
</evidence>
<proteinExistence type="predicted"/>
<dbReference type="KEGG" id="tpol:Mal48_45560"/>
<sequence>MISQSLAANTTIIVWGGLLILVAGLALLTYFLNKRREDVWKSFARKHHCRYELTEEGPRVSGNYSGHPFVLLIPPDSSDTGIMAVEEVRLVMTFDDTKLPSDIQIHSATGFVGELQRSLEAHRVSFEDDELFDQNLVVTSEDAQAVQRCFSSNCREVLLNLVKLHPEANLKIRSGEAAIQIRTAISEKSQLENMLESLSQVVHFISSARSEGVGGDE</sequence>
<dbReference type="Proteomes" id="UP000315724">
    <property type="component" value="Chromosome"/>
</dbReference>